<accession>A0AAI8KYT3</accession>
<sequence length="175" mass="18102">MSSVSSTDAAGRSAPPSRRMSAGALSAALVPVVTCATALMLLTAYTTTGAAGDPPARISVGNARIFVPPNSENTAAFFDISNTGTAGDVLTSVSSTELGVTMLGQRVTKDGAGRMEPLDSLTIPARSRVNMTPYGVDVMVLDPPKLKVGDTVRFDLWFRNSGQVTVEAVTVPPQS</sequence>
<reference evidence="2 3" key="1">
    <citation type="submission" date="2018-09" db="EMBL/GenBank/DDBJ databases">
        <title>Production of Trimethoprim by Streptomyces sp. 3E-1.</title>
        <authorList>
            <person name="Kang H.J."/>
            <person name="Kim S.B."/>
        </authorList>
    </citation>
    <scope>NUCLEOTIDE SEQUENCE [LARGE SCALE GENOMIC DNA]</scope>
    <source>
        <strain evidence="2 3">3E-1</strain>
    </source>
</reference>
<name>A0AAI8KYT3_9ACTN</name>
<keyword evidence="1" id="KW-0472">Membrane</keyword>
<dbReference type="Pfam" id="PF04314">
    <property type="entry name" value="PCuAC"/>
    <property type="match status" value="1"/>
</dbReference>
<dbReference type="SUPFAM" id="SSF110087">
    <property type="entry name" value="DR1885-like metal-binding protein"/>
    <property type="match status" value="1"/>
</dbReference>
<gene>
    <name evidence="2" type="ORF">DWG14_02615</name>
</gene>
<evidence type="ECO:0000256" key="1">
    <source>
        <dbReference type="SAM" id="Phobius"/>
    </source>
</evidence>
<dbReference type="EMBL" id="CP032427">
    <property type="protein sequence ID" value="AYC38386.1"/>
    <property type="molecule type" value="Genomic_DNA"/>
</dbReference>
<dbReference type="InterPro" id="IPR007410">
    <property type="entry name" value="LpqE-like"/>
</dbReference>
<feature type="transmembrane region" description="Helical" evidence="1">
    <location>
        <begin position="21"/>
        <end position="45"/>
    </location>
</feature>
<dbReference type="RefSeq" id="WP_062026860.1">
    <property type="nucleotide sequence ID" value="NZ_CP032427.1"/>
</dbReference>
<protein>
    <recommendedName>
        <fullName evidence="4">Copper chaperone PCu(A)C</fullName>
    </recommendedName>
</protein>
<evidence type="ECO:0000313" key="2">
    <source>
        <dbReference type="EMBL" id="AYC38386.1"/>
    </source>
</evidence>
<dbReference type="Gene3D" id="2.60.40.1890">
    <property type="entry name" value="PCu(A)C copper chaperone"/>
    <property type="match status" value="1"/>
</dbReference>
<evidence type="ECO:0000313" key="3">
    <source>
        <dbReference type="Proteomes" id="UP000265765"/>
    </source>
</evidence>
<keyword evidence="1" id="KW-0812">Transmembrane</keyword>
<dbReference type="GeneID" id="91281549"/>
<dbReference type="KEGG" id="sge:DWG14_02615"/>
<dbReference type="Proteomes" id="UP000265765">
    <property type="component" value="Chromosome"/>
</dbReference>
<dbReference type="InterPro" id="IPR058248">
    <property type="entry name" value="Lxx211020-like"/>
</dbReference>
<evidence type="ECO:0008006" key="4">
    <source>
        <dbReference type="Google" id="ProtNLM"/>
    </source>
</evidence>
<proteinExistence type="predicted"/>
<organism evidence="2 3">
    <name type="scientific">Streptomyces griseorubiginosus</name>
    <dbReference type="NCBI Taxonomy" id="67304"/>
    <lineage>
        <taxon>Bacteria</taxon>
        <taxon>Bacillati</taxon>
        <taxon>Actinomycetota</taxon>
        <taxon>Actinomycetes</taxon>
        <taxon>Kitasatosporales</taxon>
        <taxon>Streptomycetaceae</taxon>
        <taxon>Streptomyces</taxon>
    </lineage>
</organism>
<dbReference type="InterPro" id="IPR036182">
    <property type="entry name" value="PCuAC_sf"/>
</dbReference>
<dbReference type="PANTHER" id="PTHR36302:SF1">
    <property type="entry name" value="COPPER CHAPERONE PCU(A)C"/>
    <property type="match status" value="1"/>
</dbReference>
<dbReference type="AlphaFoldDB" id="A0AAI8KYT3"/>
<dbReference type="PANTHER" id="PTHR36302">
    <property type="entry name" value="BLR7088 PROTEIN"/>
    <property type="match status" value="1"/>
</dbReference>
<keyword evidence="1" id="KW-1133">Transmembrane helix</keyword>